<reference evidence="2 3" key="1">
    <citation type="submission" date="2014-04" db="EMBL/GenBank/DDBJ databases">
        <authorList>
            <consortium name="International Citrus Genome Consortium"/>
            <person name="Gmitter F."/>
            <person name="Chen C."/>
            <person name="Farmerie W."/>
            <person name="Harkins T."/>
            <person name="Desany B."/>
            <person name="Mohiuddin M."/>
            <person name="Kodira C."/>
            <person name="Borodovsky M."/>
            <person name="Lomsadze A."/>
            <person name="Burns P."/>
            <person name="Jenkins J."/>
            <person name="Prochnik S."/>
            <person name="Shu S."/>
            <person name="Chapman J."/>
            <person name="Pitluck S."/>
            <person name="Schmutz J."/>
            <person name="Rokhsar D."/>
        </authorList>
    </citation>
    <scope>NUCLEOTIDE SEQUENCE</scope>
</reference>
<dbReference type="InterPro" id="IPR008930">
    <property type="entry name" value="Terpenoid_cyclase/PrenylTrfase"/>
</dbReference>
<dbReference type="InterPro" id="IPR036965">
    <property type="entry name" value="Terpene_synth_N_sf"/>
</dbReference>
<sequence length="242" mass="27638">MALQDSEVPASILNATGGNRPTASYHPTLWGEKFLDCSSADDSVAMDPTIDQDEFEGLKQKIKNMLNSPTDKSFQKLSLIDAVQRLGVAYHFEREIEDELEKLSHDEYDGNDVHTVALRFRLLRQQGYRISCDIFSGFKDDQGKFKVSLINDVAGMLSLYEAAHLRIHGEDILDDALLSLLLTWNQWLLKPIRRGLPRLEAIYYIDLYSQDDSKDKAILLKFAKLDFCMLQVIHRKELSIIT</sequence>
<dbReference type="STRING" id="2711.A0A067G442"/>
<dbReference type="GO" id="GO:0016114">
    <property type="term" value="P:terpenoid biosynthetic process"/>
    <property type="evidence" value="ECO:0007669"/>
    <property type="project" value="InterPro"/>
</dbReference>
<dbReference type="EMBL" id="KK784884">
    <property type="protein sequence ID" value="KDO74414.1"/>
    <property type="molecule type" value="Genomic_DNA"/>
</dbReference>
<dbReference type="InterPro" id="IPR008949">
    <property type="entry name" value="Isoprenoid_synthase_dom_sf"/>
</dbReference>
<evidence type="ECO:0000313" key="2">
    <source>
        <dbReference type="EMBL" id="KDO74414.1"/>
    </source>
</evidence>
<dbReference type="Proteomes" id="UP000027120">
    <property type="component" value="Unassembled WGS sequence"/>
</dbReference>
<dbReference type="PANTHER" id="PTHR31225:SF205">
    <property type="entry name" value="(-)-GERMACRENE D SYNTHASE-LIKE"/>
    <property type="match status" value="1"/>
</dbReference>
<dbReference type="GO" id="GO:0010333">
    <property type="term" value="F:terpene synthase activity"/>
    <property type="evidence" value="ECO:0007669"/>
    <property type="project" value="InterPro"/>
</dbReference>
<evidence type="ECO:0000313" key="3">
    <source>
        <dbReference type="Proteomes" id="UP000027120"/>
    </source>
</evidence>
<proteinExistence type="predicted"/>
<dbReference type="Gene3D" id="1.10.600.10">
    <property type="entry name" value="Farnesyl Diphosphate Synthase"/>
    <property type="match status" value="1"/>
</dbReference>
<evidence type="ECO:0000259" key="1">
    <source>
        <dbReference type="Pfam" id="PF01397"/>
    </source>
</evidence>
<accession>A0A067G442</accession>
<dbReference type="AlphaFoldDB" id="A0A067G442"/>
<feature type="domain" description="Terpene synthase N-terminal" evidence="1">
    <location>
        <begin position="30"/>
        <end position="177"/>
    </location>
</feature>
<dbReference type="Pfam" id="PF01397">
    <property type="entry name" value="Terpene_synth"/>
    <property type="match status" value="1"/>
</dbReference>
<gene>
    <name evidence="2" type="ORF">CISIN_1g0442241mg</name>
</gene>
<dbReference type="Gene3D" id="1.50.10.130">
    <property type="entry name" value="Terpene synthase, N-terminal domain"/>
    <property type="match status" value="1"/>
</dbReference>
<dbReference type="SUPFAM" id="SSF48239">
    <property type="entry name" value="Terpenoid cyclases/Protein prenyltransferases"/>
    <property type="match status" value="1"/>
</dbReference>
<dbReference type="PANTHER" id="PTHR31225">
    <property type="entry name" value="OS04G0344100 PROTEIN-RELATED"/>
    <property type="match status" value="1"/>
</dbReference>
<keyword evidence="3" id="KW-1185">Reference proteome</keyword>
<name>A0A067G442_CITSI</name>
<dbReference type="InterPro" id="IPR001906">
    <property type="entry name" value="Terpene_synth_N"/>
</dbReference>
<organism evidence="2 3">
    <name type="scientific">Citrus sinensis</name>
    <name type="common">Sweet orange</name>
    <name type="synonym">Citrus aurantium var. sinensis</name>
    <dbReference type="NCBI Taxonomy" id="2711"/>
    <lineage>
        <taxon>Eukaryota</taxon>
        <taxon>Viridiplantae</taxon>
        <taxon>Streptophyta</taxon>
        <taxon>Embryophyta</taxon>
        <taxon>Tracheophyta</taxon>
        <taxon>Spermatophyta</taxon>
        <taxon>Magnoliopsida</taxon>
        <taxon>eudicotyledons</taxon>
        <taxon>Gunneridae</taxon>
        <taxon>Pentapetalae</taxon>
        <taxon>rosids</taxon>
        <taxon>malvids</taxon>
        <taxon>Sapindales</taxon>
        <taxon>Rutaceae</taxon>
        <taxon>Aurantioideae</taxon>
        <taxon>Citrus</taxon>
    </lineage>
</organism>
<feature type="non-terminal residue" evidence="2">
    <location>
        <position position="242"/>
    </location>
</feature>
<protein>
    <recommendedName>
        <fullName evidence="1">Terpene synthase N-terminal domain-containing protein</fullName>
    </recommendedName>
</protein>
<dbReference type="InterPro" id="IPR050148">
    <property type="entry name" value="Terpene_synthase-like"/>
</dbReference>